<dbReference type="EMBL" id="JANPWB010000003">
    <property type="protein sequence ID" value="KAJ1201222.1"/>
    <property type="molecule type" value="Genomic_DNA"/>
</dbReference>
<name>A0AAV7VKD0_PLEWA</name>
<organism evidence="1 2">
    <name type="scientific">Pleurodeles waltl</name>
    <name type="common">Iberian ribbed newt</name>
    <dbReference type="NCBI Taxonomy" id="8319"/>
    <lineage>
        <taxon>Eukaryota</taxon>
        <taxon>Metazoa</taxon>
        <taxon>Chordata</taxon>
        <taxon>Craniata</taxon>
        <taxon>Vertebrata</taxon>
        <taxon>Euteleostomi</taxon>
        <taxon>Amphibia</taxon>
        <taxon>Batrachia</taxon>
        <taxon>Caudata</taxon>
        <taxon>Salamandroidea</taxon>
        <taxon>Salamandridae</taxon>
        <taxon>Pleurodelinae</taxon>
        <taxon>Pleurodeles</taxon>
    </lineage>
</organism>
<evidence type="ECO:0000313" key="2">
    <source>
        <dbReference type="Proteomes" id="UP001066276"/>
    </source>
</evidence>
<dbReference type="Proteomes" id="UP001066276">
    <property type="component" value="Chromosome 2_1"/>
</dbReference>
<reference evidence="1" key="1">
    <citation type="journal article" date="2022" name="bioRxiv">
        <title>Sequencing and chromosome-scale assembly of the giantPleurodeles waltlgenome.</title>
        <authorList>
            <person name="Brown T."/>
            <person name="Elewa A."/>
            <person name="Iarovenko S."/>
            <person name="Subramanian E."/>
            <person name="Araus A.J."/>
            <person name="Petzold A."/>
            <person name="Susuki M."/>
            <person name="Suzuki K.-i.T."/>
            <person name="Hayashi T."/>
            <person name="Toyoda A."/>
            <person name="Oliveira C."/>
            <person name="Osipova E."/>
            <person name="Leigh N.D."/>
            <person name="Simon A."/>
            <person name="Yun M.H."/>
        </authorList>
    </citation>
    <scope>NUCLEOTIDE SEQUENCE</scope>
    <source>
        <strain evidence="1">20211129_DDA</strain>
        <tissue evidence="1">Liver</tissue>
    </source>
</reference>
<evidence type="ECO:0000313" key="1">
    <source>
        <dbReference type="EMBL" id="KAJ1201222.1"/>
    </source>
</evidence>
<protein>
    <submittedName>
        <fullName evidence="1">Uncharacterized protein</fullName>
    </submittedName>
</protein>
<dbReference type="AlphaFoldDB" id="A0AAV7VKD0"/>
<accession>A0AAV7VKD0</accession>
<proteinExistence type="predicted"/>
<keyword evidence="2" id="KW-1185">Reference proteome</keyword>
<sequence>MNAVSVCDHMGAQAFTEHARAVSGSKHAQPPLEKGGELAAVGGKERTLGGASKMAASFYADTWSRGTLEKRQLGATSKMAAPIHINEEDVVVISDEEEEVQPSTSRGAGGGLYRVEEELLDYDDDVDEEVLSMQRGDVTKSGVVPRVVQGDHSGAHHQELVAGNLPRGEEGLLGLLGSKEVRDVLGGTLQKGVQNFRGGLNEQTLSKVDASIQIKTCLELTVNLWVHYFIPSGEDCPGAGTWDRRAKDTNAGEAVDNMTG</sequence>
<gene>
    <name evidence="1" type="ORF">NDU88_005036</name>
</gene>
<comment type="caution">
    <text evidence="1">The sequence shown here is derived from an EMBL/GenBank/DDBJ whole genome shotgun (WGS) entry which is preliminary data.</text>
</comment>